<dbReference type="EMBL" id="BLXY01000001">
    <property type="protein sequence ID" value="GFO62799.1"/>
    <property type="molecule type" value="Genomic_DNA"/>
</dbReference>
<organism evidence="3 4">
    <name type="scientific">Geomonas paludis</name>
    <dbReference type="NCBI Taxonomy" id="2740185"/>
    <lineage>
        <taxon>Bacteria</taxon>
        <taxon>Pseudomonadati</taxon>
        <taxon>Thermodesulfobacteriota</taxon>
        <taxon>Desulfuromonadia</taxon>
        <taxon>Geobacterales</taxon>
        <taxon>Geobacteraceae</taxon>
        <taxon>Geomonas</taxon>
    </lineage>
</organism>
<feature type="signal peptide" evidence="2">
    <location>
        <begin position="1"/>
        <end position="28"/>
    </location>
</feature>
<evidence type="ECO:0000256" key="2">
    <source>
        <dbReference type="SAM" id="SignalP"/>
    </source>
</evidence>
<evidence type="ECO:0000313" key="3">
    <source>
        <dbReference type="EMBL" id="GFO62799.1"/>
    </source>
</evidence>
<keyword evidence="1" id="KW-0812">Transmembrane</keyword>
<accession>A0A6V8MTS7</accession>
<evidence type="ECO:0000256" key="1">
    <source>
        <dbReference type="SAM" id="Phobius"/>
    </source>
</evidence>
<proteinExistence type="predicted"/>
<dbReference type="RefSeq" id="WP_183345163.1">
    <property type="nucleotide sequence ID" value="NZ_BLXY01000001.1"/>
</dbReference>
<comment type="caution">
    <text evidence="3">The sequence shown here is derived from an EMBL/GenBank/DDBJ whole genome shotgun (WGS) entry which is preliminary data.</text>
</comment>
<evidence type="ECO:0008006" key="5">
    <source>
        <dbReference type="Google" id="ProtNLM"/>
    </source>
</evidence>
<protein>
    <recommendedName>
        <fullName evidence="5">PEP-CTERM protein-sorting domain-containing protein</fullName>
    </recommendedName>
</protein>
<evidence type="ECO:0000313" key="4">
    <source>
        <dbReference type="Proteomes" id="UP000568888"/>
    </source>
</evidence>
<dbReference type="AlphaFoldDB" id="A0A6V8MTS7"/>
<keyword evidence="2" id="KW-0732">Signal</keyword>
<keyword evidence="1" id="KW-0472">Membrane</keyword>
<dbReference type="Proteomes" id="UP000568888">
    <property type="component" value="Unassembled WGS sequence"/>
</dbReference>
<sequence>MKRDLHQIAEKLLLAAIALGSLCTASWAGPPPPPSIPSTPVGNAEMSAVTMVAVAAYGFWKMRK</sequence>
<keyword evidence="1" id="KW-1133">Transmembrane helix</keyword>
<name>A0A6V8MTS7_9BACT</name>
<feature type="transmembrane region" description="Helical" evidence="1">
    <location>
        <begin position="44"/>
        <end position="60"/>
    </location>
</feature>
<feature type="chain" id="PRO_5027943461" description="PEP-CTERM protein-sorting domain-containing protein" evidence="2">
    <location>
        <begin position="29"/>
        <end position="64"/>
    </location>
</feature>
<gene>
    <name evidence="3" type="ORF">GMPD_07180</name>
</gene>
<reference evidence="4" key="1">
    <citation type="submission" date="2020-06" db="EMBL/GenBank/DDBJ databases">
        <title>Draft genomic sequecing of Geomonas sp. Red736.</title>
        <authorList>
            <person name="Itoh H."/>
            <person name="Xu Z.X."/>
            <person name="Ushijima N."/>
            <person name="Masuda Y."/>
            <person name="Shiratori Y."/>
            <person name="Senoo K."/>
        </authorList>
    </citation>
    <scope>NUCLEOTIDE SEQUENCE [LARGE SCALE GENOMIC DNA]</scope>
    <source>
        <strain evidence="4">Red736</strain>
    </source>
</reference>